<protein>
    <submittedName>
        <fullName evidence="2">Uncharacterized protein</fullName>
    </submittedName>
</protein>
<dbReference type="HOGENOM" id="CLU_1042994_0_0_1"/>
<name>T1H3J6_MEGSC</name>
<evidence type="ECO:0000256" key="1">
    <source>
        <dbReference type="SAM" id="MobiDB-lite"/>
    </source>
</evidence>
<reference evidence="3" key="1">
    <citation type="submission" date="2013-02" db="EMBL/GenBank/DDBJ databases">
        <authorList>
            <person name="Hughes D."/>
        </authorList>
    </citation>
    <scope>NUCLEOTIDE SEQUENCE</scope>
    <source>
        <strain>Durham</strain>
        <strain evidence="3">NC isolate 2 -- Noor lab</strain>
    </source>
</reference>
<feature type="compositionally biased region" description="Low complexity" evidence="1">
    <location>
        <begin position="133"/>
        <end position="160"/>
    </location>
</feature>
<proteinExistence type="predicted"/>
<dbReference type="Proteomes" id="UP000015102">
    <property type="component" value="Unassembled WGS sequence"/>
</dbReference>
<dbReference type="EMBL" id="CAQQ02379238">
    <property type="status" value="NOT_ANNOTATED_CDS"/>
    <property type="molecule type" value="Genomic_DNA"/>
</dbReference>
<reference evidence="2" key="2">
    <citation type="submission" date="2015-06" db="UniProtKB">
        <authorList>
            <consortium name="EnsemblMetazoa"/>
        </authorList>
    </citation>
    <scope>IDENTIFICATION</scope>
</reference>
<dbReference type="STRING" id="36166.T1H3J6"/>
<accession>T1H3J6</accession>
<dbReference type="AlphaFoldDB" id="T1H3J6"/>
<dbReference type="EnsemblMetazoa" id="MESCA010824-RA">
    <property type="protein sequence ID" value="MESCA010824-PA"/>
    <property type="gene ID" value="MESCA010824"/>
</dbReference>
<keyword evidence="3" id="KW-1185">Reference proteome</keyword>
<evidence type="ECO:0000313" key="3">
    <source>
        <dbReference type="Proteomes" id="UP000015102"/>
    </source>
</evidence>
<organism evidence="2 3">
    <name type="scientific">Megaselia scalaris</name>
    <name type="common">Humpbacked fly</name>
    <name type="synonym">Phora scalaris</name>
    <dbReference type="NCBI Taxonomy" id="36166"/>
    <lineage>
        <taxon>Eukaryota</taxon>
        <taxon>Metazoa</taxon>
        <taxon>Ecdysozoa</taxon>
        <taxon>Arthropoda</taxon>
        <taxon>Hexapoda</taxon>
        <taxon>Insecta</taxon>
        <taxon>Pterygota</taxon>
        <taxon>Neoptera</taxon>
        <taxon>Endopterygota</taxon>
        <taxon>Diptera</taxon>
        <taxon>Brachycera</taxon>
        <taxon>Muscomorpha</taxon>
        <taxon>Platypezoidea</taxon>
        <taxon>Phoridae</taxon>
        <taxon>Megaseliini</taxon>
        <taxon>Megaselia</taxon>
    </lineage>
</organism>
<evidence type="ECO:0000313" key="2">
    <source>
        <dbReference type="EnsemblMetazoa" id="MESCA010824-PA"/>
    </source>
</evidence>
<sequence>MFVIFPADELILMTYGSAIPVVKPRPTLDCLREPLVPIGDRSYSPSEILARSTPTPSSSSIQALMSSSSNYGIPDATKQRLQQLKASNVKLTPKEEEMLGAVSYSSDENLLLSDYGDRQGRGRSPSVFLGAPSSAYSSRPTSPSSSKSGKSGQQSQTQSKSKFRPPKLHISLGRTKPDLTESKRTKEDHILQVDNPAFTSENIRERNFDAFFEAGQSVYKLHPKESSEILDDRGAMGYSSEADAEVPQKGDRCHKNIYYECTF</sequence>
<feature type="compositionally biased region" description="Basic and acidic residues" evidence="1">
    <location>
        <begin position="175"/>
        <end position="184"/>
    </location>
</feature>
<feature type="region of interest" description="Disordered" evidence="1">
    <location>
        <begin position="113"/>
        <end position="184"/>
    </location>
</feature>